<gene>
    <name evidence="3" type="ORF">PEVE_00036988</name>
</gene>
<feature type="region of interest" description="Disordered" evidence="1">
    <location>
        <begin position="165"/>
        <end position="186"/>
    </location>
</feature>
<reference evidence="3 4" key="1">
    <citation type="submission" date="2022-05" db="EMBL/GenBank/DDBJ databases">
        <authorList>
            <consortium name="Genoscope - CEA"/>
            <person name="William W."/>
        </authorList>
    </citation>
    <scope>NUCLEOTIDE SEQUENCE [LARGE SCALE GENOMIC DNA]</scope>
</reference>
<organism evidence="3 4">
    <name type="scientific">Porites evermanni</name>
    <dbReference type="NCBI Taxonomy" id="104178"/>
    <lineage>
        <taxon>Eukaryota</taxon>
        <taxon>Metazoa</taxon>
        <taxon>Cnidaria</taxon>
        <taxon>Anthozoa</taxon>
        <taxon>Hexacorallia</taxon>
        <taxon>Scleractinia</taxon>
        <taxon>Fungiina</taxon>
        <taxon>Poritidae</taxon>
        <taxon>Porites</taxon>
    </lineage>
</organism>
<feature type="signal peptide" evidence="2">
    <location>
        <begin position="1"/>
        <end position="18"/>
    </location>
</feature>
<evidence type="ECO:0000313" key="4">
    <source>
        <dbReference type="Proteomes" id="UP001159427"/>
    </source>
</evidence>
<dbReference type="EMBL" id="CALNXI010000006">
    <property type="protein sequence ID" value="CAH3014159.1"/>
    <property type="molecule type" value="Genomic_DNA"/>
</dbReference>
<evidence type="ECO:0000256" key="1">
    <source>
        <dbReference type="SAM" id="MobiDB-lite"/>
    </source>
</evidence>
<proteinExistence type="predicted"/>
<comment type="caution">
    <text evidence="3">The sequence shown here is derived from an EMBL/GenBank/DDBJ whole genome shotgun (WGS) entry which is preliminary data.</text>
</comment>
<evidence type="ECO:0000313" key="3">
    <source>
        <dbReference type="EMBL" id="CAH3014159.1"/>
    </source>
</evidence>
<feature type="compositionally biased region" description="Basic and acidic residues" evidence="1">
    <location>
        <begin position="165"/>
        <end position="185"/>
    </location>
</feature>
<accession>A0ABN8LEV4</accession>
<protein>
    <submittedName>
        <fullName evidence="3">Uncharacterized protein</fullName>
    </submittedName>
</protein>
<feature type="chain" id="PRO_5045278478" evidence="2">
    <location>
        <begin position="19"/>
        <end position="194"/>
    </location>
</feature>
<evidence type="ECO:0000256" key="2">
    <source>
        <dbReference type="SAM" id="SignalP"/>
    </source>
</evidence>
<keyword evidence="4" id="KW-1185">Reference proteome</keyword>
<name>A0ABN8LEV4_9CNID</name>
<keyword evidence="2" id="KW-0732">Signal</keyword>
<dbReference type="Proteomes" id="UP001159427">
    <property type="component" value="Unassembled WGS sequence"/>
</dbReference>
<sequence length="194" mass="21830">MYFTGLLFLSLWLVSCRGKALKSMENKAKDVLRTTDGTTDGIEQGRDITQREVTEIKSRFEQQRYHKRKGDEHLPNKIPILEGSKRSCFCPFSASCPDGFVRTYPQWPCMACPTASNGLPTPLYSFGYGWPWLQGSFGGDEAGSQFDSCPCGQCGWCCCEEEKQNDKPQDVKKPLADAHERKQADSNRLTINVV</sequence>